<dbReference type="OrthoDB" id="2543597at2759"/>
<accession>A0A9W4TR17</accession>
<protein>
    <submittedName>
        <fullName evidence="1">Uncharacterized protein</fullName>
    </submittedName>
</protein>
<evidence type="ECO:0000313" key="1">
    <source>
        <dbReference type="EMBL" id="CAI5755756.1"/>
    </source>
</evidence>
<gene>
    <name evidence="1" type="ORF">CANVERA_P0272</name>
</gene>
<dbReference type="Proteomes" id="UP001152885">
    <property type="component" value="Unassembled WGS sequence"/>
</dbReference>
<proteinExistence type="predicted"/>
<sequence>MPGIKKNRKTYNQPAFRKTLISKLNEFGAVGLKDDNSDLLIYLIYINYLNDLIRQSSTKENGFGNEGTITEERLENVDFKLLKKHRG</sequence>
<evidence type="ECO:0000313" key="2">
    <source>
        <dbReference type="Proteomes" id="UP001152885"/>
    </source>
</evidence>
<name>A0A9W4TR17_9ASCO</name>
<organism evidence="1 2">
    <name type="scientific">Candida verbasci</name>
    <dbReference type="NCBI Taxonomy" id="1227364"/>
    <lineage>
        <taxon>Eukaryota</taxon>
        <taxon>Fungi</taxon>
        <taxon>Dikarya</taxon>
        <taxon>Ascomycota</taxon>
        <taxon>Saccharomycotina</taxon>
        <taxon>Pichiomycetes</taxon>
        <taxon>Debaryomycetaceae</taxon>
        <taxon>Candida/Lodderomyces clade</taxon>
        <taxon>Candida</taxon>
    </lineage>
</organism>
<reference evidence="1" key="1">
    <citation type="submission" date="2022-12" db="EMBL/GenBank/DDBJ databases">
        <authorList>
            <person name="Brejova B."/>
        </authorList>
    </citation>
    <scope>NUCLEOTIDE SEQUENCE</scope>
</reference>
<dbReference type="AlphaFoldDB" id="A0A9W4TR17"/>
<dbReference type="Gene3D" id="1.10.20.10">
    <property type="entry name" value="Histone, subunit A"/>
    <property type="match status" value="1"/>
</dbReference>
<dbReference type="InterPro" id="IPR009072">
    <property type="entry name" value="Histone-fold"/>
</dbReference>
<keyword evidence="2" id="KW-1185">Reference proteome</keyword>
<comment type="caution">
    <text evidence="1">The sequence shown here is derived from an EMBL/GenBank/DDBJ whole genome shotgun (WGS) entry which is preliminary data.</text>
</comment>
<dbReference type="GO" id="GO:0046982">
    <property type="term" value="F:protein heterodimerization activity"/>
    <property type="evidence" value="ECO:0007669"/>
    <property type="project" value="InterPro"/>
</dbReference>
<dbReference type="EMBL" id="CANTUO010000001">
    <property type="protein sequence ID" value="CAI5755756.1"/>
    <property type="molecule type" value="Genomic_DNA"/>
</dbReference>